<dbReference type="SUPFAM" id="SSF55681">
    <property type="entry name" value="Class II aaRS and biotin synthetases"/>
    <property type="match status" value="1"/>
</dbReference>
<dbReference type="InterPro" id="IPR004143">
    <property type="entry name" value="BPL_LPL_catalytic"/>
</dbReference>
<dbReference type="Proteomes" id="UP000502196">
    <property type="component" value="Chromosome"/>
</dbReference>
<protein>
    <submittedName>
        <fullName evidence="2">Biotin/lipoate A/B protein ligase</fullName>
    </submittedName>
</protein>
<accession>A0A6F9EF14</accession>
<dbReference type="PANTHER" id="PTHR43679">
    <property type="entry name" value="OCTANOYLTRANSFERASE LIPM-RELATED"/>
    <property type="match status" value="1"/>
</dbReference>
<dbReference type="InterPro" id="IPR045864">
    <property type="entry name" value="aa-tRNA-synth_II/BPL/LPL"/>
</dbReference>
<reference evidence="2 3" key="1">
    <citation type="submission" date="2020-04" db="EMBL/GenBank/DDBJ databases">
        <authorList>
            <person name="Hogendoorn C."/>
        </authorList>
    </citation>
    <scope>NUCLEOTIDE SEQUENCE [LARGE SCALE GENOMIC DNA]</scope>
    <source>
        <strain evidence="2">COOX1</strain>
    </source>
</reference>
<dbReference type="Gene3D" id="3.30.930.10">
    <property type="entry name" value="Bira Bifunctional Protein, Domain 2"/>
    <property type="match status" value="1"/>
</dbReference>
<dbReference type="GO" id="GO:0016874">
    <property type="term" value="F:ligase activity"/>
    <property type="evidence" value="ECO:0007669"/>
    <property type="project" value="UniProtKB-KW"/>
</dbReference>
<dbReference type="GO" id="GO:0016740">
    <property type="term" value="F:transferase activity"/>
    <property type="evidence" value="ECO:0007669"/>
    <property type="project" value="UniProtKB-ARBA"/>
</dbReference>
<dbReference type="PANTHER" id="PTHR43679:SF2">
    <property type="entry name" value="OCTANOYL-[GCVH]:PROTEIN N-OCTANOYLTRANSFERASE"/>
    <property type="match status" value="1"/>
</dbReference>
<dbReference type="GO" id="GO:0140096">
    <property type="term" value="F:catalytic activity, acting on a protein"/>
    <property type="evidence" value="ECO:0007669"/>
    <property type="project" value="UniProtKB-ARBA"/>
</dbReference>
<dbReference type="CDD" id="cd16443">
    <property type="entry name" value="LplA"/>
    <property type="match status" value="1"/>
</dbReference>
<dbReference type="GO" id="GO:0009249">
    <property type="term" value="P:protein lipoylation"/>
    <property type="evidence" value="ECO:0007669"/>
    <property type="project" value="UniProtKB-ARBA"/>
</dbReference>
<dbReference type="AlphaFoldDB" id="A0A6F9EF14"/>
<dbReference type="InterPro" id="IPR050664">
    <property type="entry name" value="Octanoyltrans_LipM/LipL"/>
</dbReference>
<evidence type="ECO:0000313" key="3">
    <source>
        <dbReference type="Proteomes" id="UP000502196"/>
    </source>
</evidence>
<evidence type="ECO:0000313" key="2">
    <source>
        <dbReference type="EMBL" id="CAB3395005.1"/>
    </source>
</evidence>
<evidence type="ECO:0000259" key="1">
    <source>
        <dbReference type="PROSITE" id="PS51733"/>
    </source>
</evidence>
<keyword evidence="2" id="KW-0436">Ligase</keyword>
<proteinExistence type="predicted"/>
<sequence>MEKWRLLDPGPMPAWRQMALDAVVIRARAEGRAPNTFRFMEFNPDAVLVGYHQAIDLELRRDECEALGIEYNRRITGGGAIYLDSRQLGWEICLRKDDPGLPADPETVYRRLSTVVIETLARWGIEAKFRPVNDVEVDGRKISGTGGTEWGDALIYQGTLLVDFDVDTMIRVLRLPIEKLSDKEVDSFRRRTVTMRELLGEAPEMTAVKGAMVEAAARVLGIDWGPPGLTPEEQEEWETIQDTYRYPEWIDRRKPPAVEPELRTVSTKAPGGLIKASVIVDPGAKRIRRAFITGDFFAYPERAVMDLEAMLKEAPADIQKIEELLRHHYDQGNRYIGVAVEDWLRLFEQALA</sequence>
<name>A0A6F9EF14_9BACL</name>
<feature type="domain" description="BPL/LPL catalytic" evidence="1">
    <location>
        <begin position="31"/>
        <end position="224"/>
    </location>
</feature>
<dbReference type="PROSITE" id="PS51733">
    <property type="entry name" value="BPL_LPL_CATALYTIC"/>
    <property type="match status" value="1"/>
</dbReference>
<dbReference type="EMBL" id="LR792683">
    <property type="protein sequence ID" value="CAB3395005.1"/>
    <property type="molecule type" value="Genomic_DNA"/>
</dbReference>
<dbReference type="Gene3D" id="3.30.390.50">
    <property type="entry name" value="CO dehydrogenase flavoprotein, C-terminal domain"/>
    <property type="match status" value="1"/>
</dbReference>
<dbReference type="Pfam" id="PF21948">
    <property type="entry name" value="LplA-B_cat"/>
    <property type="match status" value="1"/>
</dbReference>
<organism evidence="2 3">
    <name type="scientific">Kyrpidia spormannii</name>
    <dbReference type="NCBI Taxonomy" id="2055160"/>
    <lineage>
        <taxon>Bacteria</taxon>
        <taxon>Bacillati</taxon>
        <taxon>Bacillota</taxon>
        <taxon>Bacilli</taxon>
        <taxon>Bacillales</taxon>
        <taxon>Alicyclobacillaceae</taxon>
        <taxon>Kyrpidia</taxon>
    </lineage>
</organism>
<gene>
    <name evidence="2" type="ORF">COOX1_2693</name>
</gene>
<dbReference type="RefSeq" id="WP_170086164.1">
    <property type="nucleotide sequence ID" value="NZ_CP047972.1"/>
</dbReference>